<feature type="chain" id="PRO_5002042747" evidence="1">
    <location>
        <begin position="18"/>
        <end position="34"/>
    </location>
</feature>
<organism evidence="2">
    <name type="scientific">Arundo donax</name>
    <name type="common">Giant reed</name>
    <name type="synonym">Donax arundinaceus</name>
    <dbReference type="NCBI Taxonomy" id="35708"/>
    <lineage>
        <taxon>Eukaryota</taxon>
        <taxon>Viridiplantae</taxon>
        <taxon>Streptophyta</taxon>
        <taxon>Embryophyta</taxon>
        <taxon>Tracheophyta</taxon>
        <taxon>Spermatophyta</taxon>
        <taxon>Magnoliopsida</taxon>
        <taxon>Liliopsida</taxon>
        <taxon>Poales</taxon>
        <taxon>Poaceae</taxon>
        <taxon>PACMAD clade</taxon>
        <taxon>Arundinoideae</taxon>
        <taxon>Arundineae</taxon>
        <taxon>Arundo</taxon>
    </lineage>
</organism>
<feature type="signal peptide" evidence="1">
    <location>
        <begin position="1"/>
        <end position="17"/>
    </location>
</feature>
<evidence type="ECO:0000313" key="2">
    <source>
        <dbReference type="EMBL" id="JAD56561.1"/>
    </source>
</evidence>
<name>A0A0A9AZN3_ARUDO</name>
<sequence length="34" mass="4026">MTSQLILVAILFHQAQAKKHSYHCHFTVFEILNR</sequence>
<proteinExistence type="predicted"/>
<accession>A0A0A9AZN3</accession>
<protein>
    <submittedName>
        <fullName evidence="2">Uncharacterized protein</fullName>
    </submittedName>
</protein>
<evidence type="ECO:0000256" key="1">
    <source>
        <dbReference type="SAM" id="SignalP"/>
    </source>
</evidence>
<reference evidence="2" key="2">
    <citation type="journal article" date="2015" name="Data Brief">
        <title>Shoot transcriptome of the giant reed, Arundo donax.</title>
        <authorList>
            <person name="Barrero R.A."/>
            <person name="Guerrero F.D."/>
            <person name="Moolhuijzen P."/>
            <person name="Goolsby J.A."/>
            <person name="Tidwell J."/>
            <person name="Bellgard S.E."/>
            <person name="Bellgard M.I."/>
        </authorList>
    </citation>
    <scope>NUCLEOTIDE SEQUENCE</scope>
    <source>
        <tissue evidence="2">Shoot tissue taken approximately 20 cm above the soil surface</tissue>
    </source>
</reference>
<reference evidence="2" key="1">
    <citation type="submission" date="2014-09" db="EMBL/GenBank/DDBJ databases">
        <authorList>
            <person name="Magalhaes I.L.F."/>
            <person name="Oliveira U."/>
            <person name="Santos F.R."/>
            <person name="Vidigal T.H.D.A."/>
            <person name="Brescovit A.D."/>
            <person name="Santos A.J."/>
        </authorList>
    </citation>
    <scope>NUCLEOTIDE SEQUENCE</scope>
    <source>
        <tissue evidence="2">Shoot tissue taken approximately 20 cm above the soil surface</tissue>
    </source>
</reference>
<keyword evidence="1" id="KW-0732">Signal</keyword>
<dbReference type="AlphaFoldDB" id="A0A0A9AZN3"/>
<dbReference type="EMBL" id="GBRH01241334">
    <property type="protein sequence ID" value="JAD56561.1"/>
    <property type="molecule type" value="Transcribed_RNA"/>
</dbReference>